<dbReference type="Proteomes" id="UP000033411">
    <property type="component" value="Unassembled WGS sequence"/>
</dbReference>
<comment type="caution">
    <text evidence="3">The sequence shown here is derived from an EMBL/GenBank/DDBJ whole genome shotgun (WGS) entry which is preliminary data.</text>
</comment>
<reference evidence="3 4" key="1">
    <citation type="submission" date="2015-03" db="EMBL/GenBank/DDBJ databases">
        <authorList>
            <person name="Lepp D."/>
            <person name="Hassan Y.I."/>
            <person name="Li X.-Z."/>
            <person name="Zhou T."/>
        </authorList>
    </citation>
    <scope>NUCLEOTIDE SEQUENCE [LARGE SCALE GENOMIC DNA]</scope>
    <source>
        <strain evidence="3 4">E84</strain>
    </source>
</reference>
<organism evidence="3 4">
    <name type="scientific">Devosia epidermidihirudinis</name>
    <dbReference type="NCBI Taxonomy" id="1293439"/>
    <lineage>
        <taxon>Bacteria</taxon>
        <taxon>Pseudomonadati</taxon>
        <taxon>Pseudomonadota</taxon>
        <taxon>Alphaproteobacteria</taxon>
        <taxon>Hyphomicrobiales</taxon>
        <taxon>Devosiaceae</taxon>
        <taxon>Devosia</taxon>
    </lineage>
</organism>
<keyword evidence="2" id="KW-0812">Transmembrane</keyword>
<feature type="transmembrane region" description="Helical" evidence="2">
    <location>
        <begin position="12"/>
        <end position="31"/>
    </location>
</feature>
<evidence type="ECO:0000313" key="4">
    <source>
        <dbReference type="Proteomes" id="UP000033411"/>
    </source>
</evidence>
<keyword evidence="2" id="KW-0472">Membrane</keyword>
<gene>
    <name evidence="3" type="ORF">WH87_16330</name>
</gene>
<name>A0A0F5Q4S6_9HYPH</name>
<proteinExistence type="predicted"/>
<dbReference type="EMBL" id="LANJ01000045">
    <property type="protein sequence ID" value="KKC35611.1"/>
    <property type="molecule type" value="Genomic_DNA"/>
</dbReference>
<feature type="region of interest" description="Disordered" evidence="1">
    <location>
        <begin position="216"/>
        <end position="243"/>
    </location>
</feature>
<feature type="region of interest" description="Disordered" evidence="1">
    <location>
        <begin position="87"/>
        <end position="112"/>
    </location>
</feature>
<feature type="compositionally biased region" description="Low complexity" evidence="1">
    <location>
        <begin position="94"/>
        <end position="112"/>
    </location>
</feature>
<dbReference type="PATRIC" id="fig|1293439.3.peg.3333"/>
<keyword evidence="4" id="KW-1185">Reference proteome</keyword>
<dbReference type="STRING" id="1293439.WH87_16330"/>
<evidence type="ECO:0000256" key="1">
    <source>
        <dbReference type="SAM" id="MobiDB-lite"/>
    </source>
</evidence>
<keyword evidence="2" id="KW-1133">Transmembrane helix</keyword>
<protein>
    <submittedName>
        <fullName evidence="3">Uncharacterized protein</fullName>
    </submittedName>
</protein>
<accession>A0A0F5Q4S6</accession>
<dbReference type="AlphaFoldDB" id="A0A0F5Q4S6"/>
<evidence type="ECO:0000256" key="2">
    <source>
        <dbReference type="SAM" id="Phobius"/>
    </source>
</evidence>
<evidence type="ECO:0000313" key="3">
    <source>
        <dbReference type="EMBL" id="KKC35611.1"/>
    </source>
</evidence>
<sequence length="265" mass="27389">MTMKLDRRITNGLAWAGVAVVIGVPTADWIAGHFAGDNSGAAPQIAVIEPSAPAPAAASPETAAAAKPAATDALDSFVQSGRKLPSYITGGDDTPQAAMPAPAATPTRPAVTPPAVANAPAVTQPTAPVTQPVTTPVDVAAVPPAKVAPVPRPLSMRPKTPVAVVQPSQQPLIVQPNQPLIVQPQAPVVVQPPVTVTARDLDDWETGPLSEFLAQRERQQQGQRQPAAPNNGSNGFFLDQIPNDVQPQGTYIGPVTDGFYSPFTQ</sequence>